<comment type="caution">
    <text evidence="1">The sequence shown here is derived from an EMBL/GenBank/DDBJ whole genome shotgun (WGS) entry which is preliminary data.</text>
</comment>
<gene>
    <name evidence="1" type="ORF">BAE44_0017478</name>
</gene>
<organism evidence="1 2">
    <name type="scientific">Dichanthelium oligosanthes</name>
    <dbReference type="NCBI Taxonomy" id="888268"/>
    <lineage>
        <taxon>Eukaryota</taxon>
        <taxon>Viridiplantae</taxon>
        <taxon>Streptophyta</taxon>
        <taxon>Embryophyta</taxon>
        <taxon>Tracheophyta</taxon>
        <taxon>Spermatophyta</taxon>
        <taxon>Magnoliopsida</taxon>
        <taxon>Liliopsida</taxon>
        <taxon>Poales</taxon>
        <taxon>Poaceae</taxon>
        <taxon>PACMAD clade</taxon>
        <taxon>Panicoideae</taxon>
        <taxon>Panicodae</taxon>
        <taxon>Paniceae</taxon>
        <taxon>Dichantheliinae</taxon>
        <taxon>Dichanthelium</taxon>
    </lineage>
</organism>
<evidence type="ECO:0000313" key="1">
    <source>
        <dbReference type="EMBL" id="OEL21504.1"/>
    </source>
</evidence>
<sequence>MTKKIDRIPIDFYKKDEIFNQLLLTRDVYAIGLLNSWKNHFVLVWCACSASVISFRPVM</sequence>
<dbReference type="Proteomes" id="UP000095767">
    <property type="component" value="Unassembled WGS sequence"/>
</dbReference>
<reference evidence="1 2" key="1">
    <citation type="submission" date="2016-09" db="EMBL/GenBank/DDBJ databases">
        <title>The draft genome of Dichanthelium oligosanthes: A C3 panicoid grass species.</title>
        <authorList>
            <person name="Studer A.J."/>
            <person name="Schnable J.C."/>
            <person name="Brutnell T.P."/>
        </authorList>
    </citation>
    <scope>NUCLEOTIDE SEQUENCE [LARGE SCALE GENOMIC DNA]</scope>
    <source>
        <strain evidence="2">cv. Kellogg 1175</strain>
        <tissue evidence="1">Leaf</tissue>
    </source>
</reference>
<protein>
    <submittedName>
        <fullName evidence="1">Uncharacterized protein</fullName>
    </submittedName>
</protein>
<evidence type="ECO:0000313" key="2">
    <source>
        <dbReference type="Proteomes" id="UP000095767"/>
    </source>
</evidence>
<proteinExistence type="predicted"/>
<dbReference type="AlphaFoldDB" id="A0A1E5V906"/>
<accession>A0A1E5V906</accession>
<name>A0A1E5V906_9POAL</name>
<dbReference type="EMBL" id="LWDX02047700">
    <property type="protein sequence ID" value="OEL21504.1"/>
    <property type="molecule type" value="Genomic_DNA"/>
</dbReference>
<dbReference type="OrthoDB" id="702553at2759"/>
<keyword evidence="2" id="KW-1185">Reference proteome</keyword>